<proteinExistence type="inferred from homology"/>
<dbReference type="Pfam" id="PF00685">
    <property type="entry name" value="Sulfotransfer_1"/>
    <property type="match status" value="1"/>
</dbReference>
<dbReference type="EMBL" id="CH473972">
    <property type="protein sequence ID" value="EDL92785.1"/>
    <property type="molecule type" value="Genomic_DNA"/>
</dbReference>
<organism evidence="3">
    <name type="scientific">Rattus norvegicus</name>
    <name type="common">Rat</name>
    <dbReference type="NCBI Taxonomy" id="10116"/>
    <lineage>
        <taxon>Eukaryota</taxon>
        <taxon>Metazoa</taxon>
        <taxon>Chordata</taxon>
        <taxon>Craniata</taxon>
        <taxon>Vertebrata</taxon>
        <taxon>Euteleostomi</taxon>
        <taxon>Mammalia</taxon>
        <taxon>Eutheria</taxon>
        <taxon>Euarchontoglires</taxon>
        <taxon>Glires</taxon>
        <taxon>Rodentia</taxon>
        <taxon>Myomorpha</taxon>
        <taxon>Muroidea</taxon>
        <taxon>Muridae</taxon>
        <taxon>Murinae</taxon>
        <taxon>Rattus</taxon>
    </lineage>
</organism>
<accession>A6IZW0</accession>
<name>A6IZW0_RAT</name>
<dbReference type="InterPro" id="IPR027417">
    <property type="entry name" value="P-loop_NTPase"/>
</dbReference>
<dbReference type="AlphaFoldDB" id="A6IZW0"/>
<dbReference type="Gene3D" id="3.40.50.300">
    <property type="entry name" value="P-loop containing nucleotide triphosphate hydrolases"/>
    <property type="match status" value="1"/>
</dbReference>
<evidence type="ECO:0000256" key="1">
    <source>
        <dbReference type="RuleBase" id="RU361155"/>
    </source>
</evidence>
<dbReference type="SUPFAM" id="SSF52540">
    <property type="entry name" value="P-loop containing nucleoside triphosphate hydrolases"/>
    <property type="match status" value="1"/>
</dbReference>
<evidence type="ECO:0000313" key="3">
    <source>
        <dbReference type="EMBL" id="EDL92788.1"/>
    </source>
</evidence>
<comment type="similarity">
    <text evidence="1">Belongs to the sulfotransferase 1 family.</text>
</comment>
<keyword evidence="1" id="KW-0808">Transferase</keyword>
<dbReference type="EC" id="2.8.2.-" evidence="1"/>
<feature type="domain" description="Sulfotransferase" evidence="2">
    <location>
        <begin position="1"/>
        <end position="57"/>
    </location>
</feature>
<reference evidence="3" key="2">
    <citation type="submission" date="2005-07" db="EMBL/GenBank/DDBJ databases">
        <authorList>
            <person name="Mural R.J."/>
            <person name="Li P.W."/>
            <person name="Adams M.D."/>
            <person name="Amanatides P.G."/>
            <person name="Baden-Tillson H."/>
            <person name="Barnstead M."/>
            <person name="Chin S.H."/>
            <person name="Dew I."/>
            <person name="Evans C.A."/>
            <person name="Ferriera S."/>
            <person name="Flanigan M."/>
            <person name="Fosler C."/>
            <person name="Glodek A."/>
            <person name="Gu Z."/>
            <person name="Holt R.A."/>
            <person name="Jennings D."/>
            <person name="Kraft C.L."/>
            <person name="Lu F."/>
            <person name="Nguyen T."/>
            <person name="Nusskern D.R."/>
            <person name="Pfannkoch C.M."/>
            <person name="Sitter C."/>
            <person name="Sutton G.G."/>
            <person name="Venter J.C."/>
            <person name="Wang Z."/>
            <person name="Woodage T."/>
            <person name="Zheng X.H."/>
            <person name="Zhong F."/>
        </authorList>
    </citation>
    <scope>NUCLEOTIDE SEQUENCE</scope>
    <source>
        <strain evidence="3">BN</strain>
    </source>
</reference>
<protein>
    <recommendedName>
        <fullName evidence="1">Sulfotransferase</fullName>
        <ecNumber evidence="1">2.8.2.-</ecNumber>
    </recommendedName>
</protein>
<gene>
    <name evidence="3" type="primary">Sult5a1_predicted</name>
    <name evidence="3" type="ORF">rCG_51227</name>
</gene>
<dbReference type="GO" id="GO:0008146">
    <property type="term" value="F:sulfotransferase activity"/>
    <property type="evidence" value="ECO:0007669"/>
    <property type="project" value="InterPro"/>
</dbReference>
<dbReference type="EMBL" id="CH473972">
    <property type="protein sequence ID" value="EDL92786.1"/>
    <property type="molecule type" value="Genomic_DNA"/>
</dbReference>
<dbReference type="InterPro" id="IPR000863">
    <property type="entry name" value="Sulfotransferase_dom"/>
</dbReference>
<sequence>MSQSNMVNYSLLSKEIIDQSQGKFLRKGVVGNWREYFTPELNEKFNAVYQSKMGDSGLSLPWTMD</sequence>
<dbReference type="EMBL" id="CH473972">
    <property type="protein sequence ID" value="EDL92788.1"/>
    <property type="molecule type" value="Genomic_DNA"/>
</dbReference>
<evidence type="ECO:0000259" key="2">
    <source>
        <dbReference type="Pfam" id="PF00685"/>
    </source>
</evidence>
<dbReference type="Proteomes" id="UP000234681">
    <property type="component" value="Chromosome 19"/>
</dbReference>
<reference evidence="3" key="1">
    <citation type="journal article" date="2005" name="Genome Res.">
        <title>Gene and alternative splicing annotation with AIR.</title>
        <authorList>
            <person name="Florea L."/>
            <person name="Di Francesco V."/>
            <person name="Miller J."/>
            <person name="Turner R."/>
            <person name="Yao A."/>
            <person name="Harris M."/>
            <person name="Walenz B."/>
            <person name="Mobarry C."/>
            <person name="Merkulov G.V."/>
            <person name="Charlab R."/>
            <person name="Dew I."/>
            <person name="Deng Z."/>
            <person name="Istrail S."/>
            <person name="Li P."/>
            <person name="Sutton G."/>
        </authorList>
    </citation>
    <scope>NUCLEOTIDE SEQUENCE</scope>
    <source>
        <strain evidence="3">BN</strain>
    </source>
</reference>